<dbReference type="AlphaFoldDB" id="A9B927"/>
<keyword evidence="2" id="KW-1185">Reference proteome</keyword>
<keyword evidence="1" id="KW-0614">Plasmid</keyword>
<evidence type="ECO:0000313" key="1">
    <source>
        <dbReference type="EMBL" id="ABX07841.1"/>
    </source>
</evidence>
<dbReference type="HOGENOM" id="CLU_2450552_0_0_0"/>
<dbReference type="Proteomes" id="UP000000787">
    <property type="component" value="Plasmid pHAU01"/>
</dbReference>
<dbReference type="BioCyc" id="HAUR316274:GHYA-5276-MONOMER"/>
<dbReference type="EMBL" id="CP000876">
    <property type="protein sequence ID" value="ABX07841.1"/>
    <property type="molecule type" value="Genomic_DNA"/>
</dbReference>
<sequence>MADGVLEDAIRVVLATRPVSTIPTWVVGLAAGEGDDTARLCPVGQVLHTRMDAVVLTAPAFERQIRRLRLAHCRAPRTTGVAKDVPQDI</sequence>
<geneLocation type="plasmid" evidence="1 2">
    <name>pHAU01</name>
</geneLocation>
<gene>
    <name evidence="1" type="ordered locus">Haur_5214</name>
</gene>
<evidence type="ECO:0000313" key="2">
    <source>
        <dbReference type="Proteomes" id="UP000000787"/>
    </source>
</evidence>
<accession>A9B927</accession>
<protein>
    <submittedName>
        <fullName evidence="1">Uncharacterized protein</fullName>
    </submittedName>
</protein>
<proteinExistence type="predicted"/>
<organism evidence="1 2">
    <name type="scientific">Herpetosiphon aurantiacus (strain ATCC 23779 / DSM 785 / 114-95)</name>
    <dbReference type="NCBI Taxonomy" id="316274"/>
    <lineage>
        <taxon>Bacteria</taxon>
        <taxon>Bacillati</taxon>
        <taxon>Chloroflexota</taxon>
        <taxon>Chloroflexia</taxon>
        <taxon>Herpetosiphonales</taxon>
        <taxon>Herpetosiphonaceae</taxon>
        <taxon>Herpetosiphon</taxon>
    </lineage>
</organism>
<reference evidence="1 2" key="1">
    <citation type="journal article" date="2011" name="Stand. Genomic Sci.">
        <title>Complete genome sequence of the filamentous gliding predatory bacterium Herpetosiphon aurantiacus type strain (114-95(T)).</title>
        <authorList>
            <person name="Kiss H."/>
            <person name="Nett M."/>
            <person name="Domin N."/>
            <person name="Martin K."/>
            <person name="Maresca J.A."/>
            <person name="Copeland A."/>
            <person name="Lapidus A."/>
            <person name="Lucas S."/>
            <person name="Berry K.W."/>
            <person name="Glavina Del Rio T."/>
            <person name="Dalin E."/>
            <person name="Tice H."/>
            <person name="Pitluck S."/>
            <person name="Richardson P."/>
            <person name="Bruce D."/>
            <person name="Goodwin L."/>
            <person name="Han C."/>
            <person name="Detter J.C."/>
            <person name="Schmutz J."/>
            <person name="Brettin T."/>
            <person name="Land M."/>
            <person name="Hauser L."/>
            <person name="Kyrpides N.C."/>
            <person name="Ivanova N."/>
            <person name="Goker M."/>
            <person name="Woyke T."/>
            <person name="Klenk H.P."/>
            <person name="Bryant D.A."/>
        </authorList>
    </citation>
    <scope>NUCLEOTIDE SEQUENCE [LARGE SCALE GENOMIC DNA]</scope>
    <source>
        <strain evidence="2">ATCC 23779 / DSM 785 / 114-95</strain>
        <plasmid evidence="1">pHAU01</plasmid>
    </source>
</reference>
<dbReference type="KEGG" id="hau:Haur_5214"/>
<name>A9B927_HERA2</name>
<dbReference type="InParanoid" id="A9B927"/>